<evidence type="ECO:0000256" key="7">
    <source>
        <dbReference type="ARBA" id="ARBA00022603"/>
    </source>
</evidence>
<sequence>MQTVIPSPRIIAVLSRSPLHLHKNALNLRSLSSTSSDYNQSRGGLPRFFSETLPPSKGGVVRVEGDEFWHMTKVLRLNIDDRVQLFNGKGSFVEGRIGAIDRIGVEFEALENPKLVSPQTTQWHVFAAFGTLKGGRADWLVEKCTELGASSVTPLLTERSHSISENRVDRLQRVILASSKQCQRLHQMILEPPLEVVGLLPIVARSKLSFVAAAEATSVFSTLNSLRKEQAGVMIIGPEGDFTMKELNDIVEAGATAVGLGPHRLRVETATMALLSTLMLWSDSQEITPKSQSIIKILPGYSGTLPFKLETGYVGVGKNDEVQLFYYFIESERNPKKDPLLLWLTGGPGCSALSGLVYEIGPLAFDVVDFDGRLPSFLLNPHSWTKVASVIFLDWPAGTGFSYSNTSQGYFYSDTKSTKDIYTFLRKWLLNHPMFIKNRLYVAGDSYGGKLVPMVAFEILQGNEAGLQPRMTLQGYIVGNGFTDPKIDYNARIPYAHRMALISDEYFEAAKISCDGEYENPDPNNLPCLLALVPIHECTNQLNTAQILEPKCKYIAPKPDDIGWDSIDHLLLPAEEGGLWCRNQNYATSIVWANDPTVQEALHIRKGMIPEWTRCNHSLSYESNVESVVKYHKLLSKKAYEALIYSGDHDMSISYMGTLKWIRSLNMTVDNNWRPWNVNGQVAGYTEKYKNNGFYLTFVTVKGAGHTAPEYKPEECLAMLNRWLSVYPI</sequence>
<dbReference type="PROSITE" id="PS00560">
    <property type="entry name" value="CARBOXYPEPT_SER_HIS"/>
    <property type="match status" value="1"/>
</dbReference>
<dbReference type="GO" id="GO:0008168">
    <property type="term" value="F:methyltransferase activity"/>
    <property type="evidence" value="ECO:0007669"/>
    <property type="project" value="UniProtKB-KW"/>
</dbReference>
<keyword evidence="11" id="KW-0949">S-adenosyl-L-methionine</keyword>
<name>A0ABD1P8X6_9LAMI</name>
<comment type="similarity">
    <text evidence="3">Belongs to the peptidase S10 family.</text>
</comment>
<evidence type="ECO:0000256" key="5">
    <source>
        <dbReference type="ARBA" id="ARBA00022490"/>
    </source>
</evidence>
<dbReference type="InterPro" id="IPR046886">
    <property type="entry name" value="RsmE_MTase_dom"/>
</dbReference>
<dbReference type="Gene3D" id="3.40.50.1820">
    <property type="entry name" value="alpha/beta hydrolase"/>
    <property type="match status" value="1"/>
</dbReference>
<evidence type="ECO:0000256" key="3">
    <source>
        <dbReference type="ARBA" id="ARBA00009431"/>
    </source>
</evidence>
<dbReference type="PANTHER" id="PTHR30027:SF3">
    <property type="entry name" value="16S RRNA (URACIL(1498)-N(3))-METHYLTRANSFERASE"/>
    <property type="match status" value="1"/>
</dbReference>
<evidence type="ECO:0000256" key="9">
    <source>
        <dbReference type="ARBA" id="ARBA00022670"/>
    </source>
</evidence>
<keyword evidence="7" id="KW-0489">Methyltransferase</keyword>
<keyword evidence="13" id="KW-0378">Hydrolase</keyword>
<dbReference type="InterPro" id="IPR006700">
    <property type="entry name" value="RsmE"/>
</dbReference>
<dbReference type="PANTHER" id="PTHR30027">
    <property type="entry name" value="RIBOSOMAL RNA SMALL SUBUNIT METHYLTRANSFERASE E"/>
    <property type="match status" value="1"/>
</dbReference>
<keyword evidence="20" id="KW-1185">Reference proteome</keyword>
<evidence type="ECO:0000259" key="17">
    <source>
        <dbReference type="Pfam" id="PF04452"/>
    </source>
</evidence>
<comment type="similarity">
    <text evidence="2">Belongs to the RNA methyltransferase RsmE family.</text>
</comment>
<dbReference type="EMBL" id="JBFOLK010000014">
    <property type="protein sequence ID" value="KAL2460335.1"/>
    <property type="molecule type" value="Genomic_DNA"/>
</dbReference>
<evidence type="ECO:0000256" key="6">
    <source>
        <dbReference type="ARBA" id="ARBA00022552"/>
    </source>
</evidence>
<dbReference type="FunFam" id="3.40.1280.10:FF:000018">
    <property type="entry name" value="uncharacterized protein LOC106771328 isoform X2"/>
    <property type="match status" value="1"/>
</dbReference>
<keyword evidence="5" id="KW-0963">Cytoplasm</keyword>
<evidence type="ECO:0000256" key="16">
    <source>
        <dbReference type="ARBA" id="ARBA00047944"/>
    </source>
</evidence>
<keyword evidence="6" id="KW-0698">rRNA processing</keyword>
<dbReference type="Pfam" id="PF20260">
    <property type="entry name" value="PUA_4"/>
    <property type="match status" value="1"/>
</dbReference>
<keyword evidence="8" id="KW-0121">Carboxypeptidase</keyword>
<comment type="subcellular location">
    <subcellularLocation>
        <location evidence="1">Cytoplasm</location>
    </subcellularLocation>
</comment>
<dbReference type="GO" id="GO:0032259">
    <property type="term" value="P:methylation"/>
    <property type="evidence" value="ECO:0007669"/>
    <property type="project" value="UniProtKB-KW"/>
</dbReference>
<dbReference type="Gene3D" id="3.40.1280.10">
    <property type="match status" value="1"/>
</dbReference>
<reference evidence="20" key="1">
    <citation type="submission" date="2024-07" db="EMBL/GenBank/DDBJ databases">
        <title>Two chromosome-level genome assemblies of Korean endemic species Abeliophyllum distichum and Forsythia ovata (Oleaceae).</title>
        <authorList>
            <person name="Jang H."/>
        </authorList>
    </citation>
    <scope>NUCLEOTIDE SEQUENCE [LARGE SCALE GENOMIC DNA]</scope>
</reference>
<dbReference type="GO" id="GO:0006364">
    <property type="term" value="P:rRNA processing"/>
    <property type="evidence" value="ECO:0007669"/>
    <property type="project" value="UniProtKB-KW"/>
</dbReference>
<evidence type="ECO:0000313" key="20">
    <source>
        <dbReference type="Proteomes" id="UP001604336"/>
    </source>
</evidence>
<protein>
    <recommendedName>
        <fullName evidence="4">16S rRNA (uracil(1498)-N(3))-methyltransferase</fullName>
        <ecNumber evidence="4">2.1.1.193</ecNumber>
    </recommendedName>
</protein>
<keyword evidence="12" id="KW-0732">Signal</keyword>
<proteinExistence type="inferred from homology"/>
<dbReference type="SUPFAM" id="SSF53474">
    <property type="entry name" value="alpha/beta-Hydrolases"/>
    <property type="match status" value="1"/>
</dbReference>
<comment type="catalytic activity">
    <reaction evidence="16">
        <text>uridine(1498) in 16S rRNA + S-adenosyl-L-methionine = N(3)-methyluridine(1498) in 16S rRNA + S-adenosyl-L-homocysteine + H(+)</text>
        <dbReference type="Rhea" id="RHEA:42920"/>
        <dbReference type="Rhea" id="RHEA-COMP:10283"/>
        <dbReference type="Rhea" id="RHEA-COMP:10284"/>
        <dbReference type="ChEBI" id="CHEBI:15378"/>
        <dbReference type="ChEBI" id="CHEBI:57856"/>
        <dbReference type="ChEBI" id="CHEBI:59789"/>
        <dbReference type="ChEBI" id="CHEBI:65315"/>
        <dbReference type="ChEBI" id="CHEBI:74502"/>
        <dbReference type="EC" id="2.1.1.193"/>
    </reaction>
</comment>
<dbReference type="Gene3D" id="3.40.50.12670">
    <property type="match status" value="1"/>
</dbReference>
<feature type="domain" description="Ribosomal RNA small subunit methyltransferase E PUA-like" evidence="18">
    <location>
        <begin position="64"/>
        <end position="108"/>
    </location>
</feature>
<dbReference type="CDD" id="cd18084">
    <property type="entry name" value="RsmE-like"/>
    <property type="match status" value="1"/>
</dbReference>
<evidence type="ECO:0000256" key="15">
    <source>
        <dbReference type="ARBA" id="ARBA00025699"/>
    </source>
</evidence>
<dbReference type="SUPFAM" id="SSF75217">
    <property type="entry name" value="alpha/beta knot"/>
    <property type="match status" value="1"/>
</dbReference>
<keyword evidence="14" id="KW-0325">Glycoprotein</keyword>
<dbReference type="InterPro" id="IPR029058">
    <property type="entry name" value="AB_hydrolase_fold"/>
</dbReference>
<evidence type="ECO:0000256" key="14">
    <source>
        <dbReference type="ARBA" id="ARBA00023180"/>
    </source>
</evidence>
<dbReference type="EC" id="2.1.1.193" evidence="4"/>
<keyword evidence="10" id="KW-0808">Transferase</keyword>
<feature type="domain" description="Ribosomal RNA small subunit methyltransferase E methyltransferase" evidence="17">
    <location>
        <begin position="124"/>
        <end position="278"/>
    </location>
</feature>
<dbReference type="InterPro" id="IPR046887">
    <property type="entry name" value="RsmE_PUA-like"/>
</dbReference>
<dbReference type="Pfam" id="PF04452">
    <property type="entry name" value="Methyltrans_RNA"/>
    <property type="match status" value="1"/>
</dbReference>
<dbReference type="AlphaFoldDB" id="A0ABD1P8X6"/>
<evidence type="ECO:0000256" key="4">
    <source>
        <dbReference type="ARBA" id="ARBA00012328"/>
    </source>
</evidence>
<dbReference type="Pfam" id="PF00450">
    <property type="entry name" value="Peptidase_S10"/>
    <property type="match status" value="1"/>
</dbReference>
<dbReference type="InterPro" id="IPR029028">
    <property type="entry name" value="Alpha/beta_knot_MTases"/>
</dbReference>
<organism evidence="19 20">
    <name type="scientific">Abeliophyllum distichum</name>
    <dbReference type="NCBI Taxonomy" id="126358"/>
    <lineage>
        <taxon>Eukaryota</taxon>
        <taxon>Viridiplantae</taxon>
        <taxon>Streptophyta</taxon>
        <taxon>Embryophyta</taxon>
        <taxon>Tracheophyta</taxon>
        <taxon>Spermatophyta</taxon>
        <taxon>Magnoliopsida</taxon>
        <taxon>eudicotyledons</taxon>
        <taxon>Gunneridae</taxon>
        <taxon>Pentapetalae</taxon>
        <taxon>asterids</taxon>
        <taxon>lamiids</taxon>
        <taxon>Lamiales</taxon>
        <taxon>Oleaceae</taxon>
        <taxon>Forsythieae</taxon>
        <taxon>Abeliophyllum</taxon>
    </lineage>
</organism>
<dbReference type="Proteomes" id="UP001604336">
    <property type="component" value="Unassembled WGS sequence"/>
</dbReference>
<dbReference type="SUPFAM" id="SSF88697">
    <property type="entry name" value="PUA domain-like"/>
    <property type="match status" value="1"/>
</dbReference>
<gene>
    <name evidence="19" type="ORF">Adt_43755</name>
</gene>
<evidence type="ECO:0000256" key="2">
    <source>
        <dbReference type="ARBA" id="ARBA00005528"/>
    </source>
</evidence>
<keyword evidence="9" id="KW-0645">Protease</keyword>
<evidence type="ECO:0000259" key="18">
    <source>
        <dbReference type="Pfam" id="PF20260"/>
    </source>
</evidence>
<accession>A0ABD1P8X6</accession>
<evidence type="ECO:0000256" key="11">
    <source>
        <dbReference type="ARBA" id="ARBA00022691"/>
    </source>
</evidence>
<comment type="caution">
    <text evidence="19">The sequence shown here is derived from an EMBL/GenBank/DDBJ whole genome shotgun (WGS) entry which is preliminary data.</text>
</comment>
<dbReference type="FunFam" id="3.40.50.1820:FF:000072">
    <property type="entry name" value="Serine carboxypeptidase-like 19"/>
    <property type="match status" value="1"/>
</dbReference>
<dbReference type="GO" id="GO:0006508">
    <property type="term" value="P:proteolysis"/>
    <property type="evidence" value="ECO:0007669"/>
    <property type="project" value="UniProtKB-KW"/>
</dbReference>
<evidence type="ECO:0000256" key="13">
    <source>
        <dbReference type="ARBA" id="ARBA00022801"/>
    </source>
</evidence>
<evidence type="ECO:0000256" key="10">
    <source>
        <dbReference type="ARBA" id="ARBA00022679"/>
    </source>
</evidence>
<dbReference type="GO" id="GO:0005737">
    <property type="term" value="C:cytoplasm"/>
    <property type="evidence" value="ECO:0007669"/>
    <property type="project" value="UniProtKB-SubCell"/>
</dbReference>
<dbReference type="PRINTS" id="PR00724">
    <property type="entry name" value="CRBOXYPTASEC"/>
</dbReference>
<evidence type="ECO:0000256" key="1">
    <source>
        <dbReference type="ARBA" id="ARBA00004496"/>
    </source>
</evidence>
<evidence type="ECO:0000313" key="19">
    <source>
        <dbReference type="EMBL" id="KAL2460335.1"/>
    </source>
</evidence>
<dbReference type="GO" id="GO:0004180">
    <property type="term" value="F:carboxypeptidase activity"/>
    <property type="evidence" value="ECO:0007669"/>
    <property type="project" value="UniProtKB-KW"/>
</dbReference>
<dbReference type="NCBIfam" id="TIGR00046">
    <property type="entry name" value="RsmE family RNA methyltransferase"/>
    <property type="match status" value="1"/>
</dbReference>
<dbReference type="InterPro" id="IPR033124">
    <property type="entry name" value="Ser_caboxypep_his_AS"/>
</dbReference>
<dbReference type="FunFam" id="3.40.50.12670:FF:000001">
    <property type="entry name" value="Carboxypeptidase"/>
    <property type="match status" value="1"/>
</dbReference>
<comment type="function">
    <text evidence="15">Specifically methylates the N3 position of the uracil ring of uridine 1498 (m3U1498) in 16S rRNA. Acts on the fully assembled 30S ribosomal subunit.</text>
</comment>
<dbReference type="InterPro" id="IPR029026">
    <property type="entry name" value="tRNA_m1G_MTases_N"/>
</dbReference>
<dbReference type="InterPro" id="IPR001563">
    <property type="entry name" value="Peptidase_S10"/>
</dbReference>
<evidence type="ECO:0000256" key="12">
    <source>
        <dbReference type="ARBA" id="ARBA00022729"/>
    </source>
</evidence>
<evidence type="ECO:0000256" key="8">
    <source>
        <dbReference type="ARBA" id="ARBA00022645"/>
    </source>
</evidence>
<dbReference type="InterPro" id="IPR015947">
    <property type="entry name" value="PUA-like_sf"/>
</dbReference>